<keyword evidence="2" id="KW-1185">Reference proteome</keyword>
<comment type="caution">
    <text evidence="1">The sequence shown here is derived from an EMBL/GenBank/DDBJ whole genome shotgun (WGS) entry which is preliminary data.</text>
</comment>
<proteinExistence type="predicted"/>
<dbReference type="Proteomes" id="UP000325273">
    <property type="component" value="Unassembled WGS sequence"/>
</dbReference>
<sequence length="337" mass="38090">MTESGWDIAMRRIDSEFDVPQFVASSLVRKIAANKFRLSTVDRSKFQKLPDEVIARIEQIVRESYLEAGEDVGGDILREHLWQQALRARRDMIASEELLTPTEFKKRIGVREKRLARLIEEGSVFGVDVDETEYFPALLADPSLNRKRLQTICRIIFPAEPMSRLGFLSSPRGSLGGRRPVEMLDDDVDFKSVRRIAAAWAAEWSRTIVKMYKGEHQREPSDVERLYTAMAEIDPRRPLWERASEALHSHGYEWPLGPYPEARIFTLFVEQQAVGDSTPIPEACVQILVVGELVRIRIVAAPGSTLNSQTIAAGKHKTFVDVAKQVIAHLLALSAGR</sequence>
<reference evidence="1 2" key="1">
    <citation type="submission" date="2019-08" db="EMBL/GenBank/DDBJ databases">
        <title>Paraburkholderia sp. DCY113.</title>
        <authorList>
            <person name="Kang J."/>
        </authorList>
    </citation>
    <scope>NUCLEOTIDE SEQUENCE [LARGE SCALE GENOMIC DNA]</scope>
    <source>
        <strain evidence="1 2">DCY113</strain>
    </source>
</reference>
<gene>
    <name evidence="1" type="ORF">FVF58_02730</name>
</gene>
<name>A0A5B0HIG0_9BURK</name>
<evidence type="ECO:0000313" key="1">
    <source>
        <dbReference type="EMBL" id="KAA1014862.1"/>
    </source>
</evidence>
<dbReference type="AlphaFoldDB" id="A0A5B0HIG0"/>
<organism evidence="1 2">
    <name type="scientific">Paraburkholderia panacisoli</name>
    <dbReference type="NCBI Taxonomy" id="2603818"/>
    <lineage>
        <taxon>Bacteria</taxon>
        <taxon>Pseudomonadati</taxon>
        <taxon>Pseudomonadota</taxon>
        <taxon>Betaproteobacteria</taxon>
        <taxon>Burkholderiales</taxon>
        <taxon>Burkholderiaceae</taxon>
        <taxon>Paraburkholderia</taxon>
    </lineage>
</organism>
<accession>A0A5B0HIG0</accession>
<protein>
    <submittedName>
        <fullName evidence="1">Uncharacterized protein</fullName>
    </submittedName>
</protein>
<dbReference type="RefSeq" id="WP_149668397.1">
    <property type="nucleotide sequence ID" value="NZ_VTUZ01000002.1"/>
</dbReference>
<dbReference type="EMBL" id="VTUZ01000002">
    <property type="protein sequence ID" value="KAA1014862.1"/>
    <property type="molecule type" value="Genomic_DNA"/>
</dbReference>
<evidence type="ECO:0000313" key="2">
    <source>
        <dbReference type="Proteomes" id="UP000325273"/>
    </source>
</evidence>